<feature type="transmembrane region" description="Helical" evidence="8">
    <location>
        <begin position="89"/>
        <end position="113"/>
    </location>
</feature>
<dbReference type="InterPro" id="IPR050525">
    <property type="entry name" value="ECM_Assembly_Org"/>
</dbReference>
<feature type="region of interest" description="Disordered" evidence="7">
    <location>
        <begin position="1094"/>
        <end position="1118"/>
    </location>
</feature>
<feature type="transmembrane region" description="Helical" evidence="8">
    <location>
        <begin position="301"/>
        <end position="328"/>
    </location>
</feature>
<dbReference type="GO" id="GO:0015293">
    <property type="term" value="F:symporter activity"/>
    <property type="evidence" value="ECO:0007669"/>
    <property type="project" value="UniProtKB-KW"/>
</dbReference>
<dbReference type="Gene3D" id="3.40.50.410">
    <property type="entry name" value="von Willebrand factor, type A domain"/>
    <property type="match status" value="6"/>
</dbReference>
<dbReference type="Pfam" id="PF00209">
    <property type="entry name" value="SNF"/>
    <property type="match status" value="1"/>
</dbReference>
<dbReference type="OrthoDB" id="6132182at2759"/>
<organism evidence="10 11">
    <name type="scientific">Teladorsagia circumcincta</name>
    <name type="common">Brown stomach worm</name>
    <name type="synonym">Ostertagia circumcincta</name>
    <dbReference type="NCBI Taxonomy" id="45464"/>
    <lineage>
        <taxon>Eukaryota</taxon>
        <taxon>Metazoa</taxon>
        <taxon>Ecdysozoa</taxon>
        <taxon>Nematoda</taxon>
        <taxon>Chromadorea</taxon>
        <taxon>Rhabditida</taxon>
        <taxon>Rhabditina</taxon>
        <taxon>Rhabditomorpha</taxon>
        <taxon>Strongyloidea</taxon>
        <taxon>Trichostrongylidae</taxon>
        <taxon>Teladorsagia</taxon>
    </lineage>
</organism>
<sequence>MAGSLVVQVAFVAAYGIVLAVLVLPTILLELAVGQLTGRAPVQAFYSLSPVFKGIGISQVLFTLLVLATMTRSLERPSASIADFGEFQYYILAAQGLVWIIVFCGICFGVRWLGKVIPFLFMAAFSMLLALLIRASTMDGLLNIFNIYVNSTDWSKLADYNLWKIVCEQAILATGIGFGAFITMGSYNRRSNNLVGDSILIVLGHAFLTIMQVITVVGLVGFVVSKTGLAPFDVMDKGAHRLGMDLHVMLRNACCWCFGHFILFFTYLLPIIPAAVALLNLHDYDFSIFSLPIHSWPYSEWVGAAVALGPLLPIPLVLFFTILGACCCRGKQGYTRGQTAIYAAMVFGFPTATGTGAINDNSVTCSDSDADVVFLIDTTSSNSTAFLVQQHRLLRTIKRLSTVLKGRSIRYGVIGFHRTPELMLELESPFANDSQRVSDLISAMRPRQSTSTSVARALDEAMSLFFESRTGTERRQIIILAHDGVNTDLVAETLEAVSNVEKLGAVLFAVTGSSRANAFALLGYAGSRDRLFVSAADRAAFQDSMDEALGVCDPISSAVVPASRNPNRRVHGVRGSRAKEAKNLFIAGQKCGFEKIDLTLVLDTSGSVFRVFEDQREIALNILDEIPVEAYSDAVQVSVTRFAAGADVILPFLRGRALSEIKDAVKEVKFTGQNTRIASAVEIALDEMERAKRPDAKQIFVLISDGHGQEYWNVVQATGKRLQETKAELFAVSASQDYNEAELLIYVGDESRVFVGPKYTGFLSALSSYMKDCIFKGEKPPAAVSSGKNSLDFSTTEESPVAEKATTTIKDSVVEKEATLINGSVVPVVTTVATTTEEGPVEDLASSSTASAARASLSVTEEEVTSSTEESSSGNETFSSTGEPLNSASNGGGGEDIGFSNEAEDSDGFSEKRRSRLRDIGLLAVRSLELFPTSEFATGRIRVGAVSFASDAKVELPLGRSHRNDAVEALRAIIHTGGTTSSVQGARLAMQQVMGTRRPTARLVTLLLTDGHSQDFWRDLIETSMKIRDIPNSVLLAITASKEFSQSELQVWAGESSKVFVSNEETKFLDAVNKEVGKCNKGDVEGKIGEVEGILKKTEGGSNPQAQPSTESSGEDDLSAFTELSEGVETTPSVSEANLASDRSTTVGVLEAFEPETTTPTQLIVTPEELSVTSKILHIDSPETTTPITDSVVEAAPSDFEVEASGSGEEGSGADDLEGKRVHGIRTASDVLKVAEGKGHGSQDTSPPCSTDLMFVVDTSTSVEAEFQQQLQLAVDLVKRLPADDFEHRIRVGVVVFNSKATVALSMGEPRSRSALLDLLLTLRYSGGSTSVASGVNAALDEIEQYRRNDARLMVVLLSDGNSQDHWDEVIRSSNRLRTTGAEVYAVTISKVYMFRELELYAGDKMRVYIDARVRQFLDETEKGVTHCGRLARPASSVVLQSPKSCSSLVDLLVVLDTSTPPDIFYQEKQLAIDLFKALPAHVFEVRLWDFAGFLDAQRQSFQRRLAVSIITFAKNSSMVQPLGLMPRDEVVFELERVANASGPASLGRAAVSTIAEIKSHRRKGSRVLVIIVSNGNGGEEKWRNVQLAILRFEYNPDFVSKASVSFQEIGNSILSCGPAAGGVNNIESDVVIPQSDSLVKFNTDTLKRRCAYDQMDLQIILDASSSRREVFEHQRELALSLIERLPISASGTNVAVGIISFTAVPTVRLPLGLGREKAEVRAALESIQYRGGSTLTAQAVDLSVDDLQRGRRPKAIQVVVLMNDGFSQDTWDRVLSASERLASVKAERFGVALGSEYDPRELERYIGRNDRIYRDGSTEKFLNDVVSLLKGEKDCPETEAQRKSFTPQRQSDECAGPGLELVVIFDNTEKNIRKRDSSINANRYLLLDVLGSLKSGARVRVSVISFGDTPKVTLDFTDISERDRIFAQIEAIRTVSTQPSYADAVSLALAKIHNEGR</sequence>
<dbReference type="InterPro" id="IPR037272">
    <property type="entry name" value="SNS_sf"/>
</dbReference>
<feature type="transmembrane region" description="Helical" evidence="8">
    <location>
        <begin position="170"/>
        <end position="187"/>
    </location>
</feature>
<feature type="region of interest" description="Disordered" evidence="7">
    <location>
        <begin position="780"/>
        <end position="803"/>
    </location>
</feature>
<keyword evidence="6 8" id="KW-0472">Membrane</keyword>
<dbReference type="InterPro" id="IPR036465">
    <property type="entry name" value="vWFA_dom_sf"/>
</dbReference>
<dbReference type="CDD" id="cd00198">
    <property type="entry name" value="vWFA"/>
    <property type="match status" value="3"/>
</dbReference>
<keyword evidence="11" id="KW-1185">Reference proteome</keyword>
<dbReference type="Proteomes" id="UP000230423">
    <property type="component" value="Unassembled WGS sequence"/>
</dbReference>
<dbReference type="PANTHER" id="PTHR24020">
    <property type="entry name" value="COLLAGEN ALPHA"/>
    <property type="match status" value="1"/>
</dbReference>
<feature type="region of interest" description="Disordered" evidence="7">
    <location>
        <begin position="1200"/>
        <end position="1221"/>
    </location>
</feature>
<evidence type="ECO:0000256" key="7">
    <source>
        <dbReference type="SAM" id="MobiDB-lite"/>
    </source>
</evidence>
<dbReference type="GO" id="GO:0016020">
    <property type="term" value="C:membrane"/>
    <property type="evidence" value="ECO:0007669"/>
    <property type="project" value="UniProtKB-SubCell"/>
</dbReference>
<gene>
    <name evidence="10" type="ORF">TELCIR_00889</name>
</gene>
<feature type="compositionally biased region" description="Low complexity" evidence="7">
    <location>
        <begin position="845"/>
        <end position="883"/>
    </location>
</feature>
<feature type="transmembrane region" description="Helical" evidence="8">
    <location>
        <begin position="199"/>
        <end position="232"/>
    </location>
</feature>
<dbReference type="PROSITE" id="PS50267">
    <property type="entry name" value="NA_NEUROTRAN_SYMP_3"/>
    <property type="match status" value="1"/>
</dbReference>
<accession>A0A2G9V3E7</accession>
<dbReference type="SMART" id="SM00327">
    <property type="entry name" value="VWA"/>
    <property type="match status" value="5"/>
</dbReference>
<keyword evidence="4" id="KW-0769">Symport</keyword>
<keyword evidence="5 8" id="KW-1133">Transmembrane helix</keyword>
<name>A0A2G9V3E7_TELCI</name>
<feature type="domain" description="VWFA" evidence="9">
    <location>
        <begin position="371"/>
        <end position="549"/>
    </location>
</feature>
<feature type="domain" description="VWFA" evidence="9">
    <location>
        <begin position="1252"/>
        <end position="1425"/>
    </location>
</feature>
<evidence type="ECO:0000256" key="5">
    <source>
        <dbReference type="ARBA" id="ARBA00022989"/>
    </source>
</evidence>
<feature type="domain" description="VWFA" evidence="9">
    <location>
        <begin position="597"/>
        <end position="770"/>
    </location>
</feature>
<evidence type="ECO:0000256" key="4">
    <source>
        <dbReference type="ARBA" id="ARBA00022847"/>
    </source>
</evidence>
<dbReference type="InterPro" id="IPR000175">
    <property type="entry name" value="Na/ntran_symport"/>
</dbReference>
<feature type="transmembrane region" description="Helical" evidence="8">
    <location>
        <begin position="253"/>
        <end position="281"/>
    </location>
</feature>
<keyword evidence="2" id="KW-0813">Transport</keyword>
<evidence type="ECO:0000259" key="9">
    <source>
        <dbReference type="PROSITE" id="PS50234"/>
    </source>
</evidence>
<feature type="compositionally biased region" description="Polar residues" evidence="7">
    <location>
        <begin position="1100"/>
        <end position="1112"/>
    </location>
</feature>
<feature type="domain" description="VWFA" evidence="9">
    <location>
        <begin position="896"/>
        <end position="1076"/>
    </location>
</feature>
<feature type="region of interest" description="Disordered" evidence="7">
    <location>
        <begin position="837"/>
        <end position="911"/>
    </location>
</feature>
<evidence type="ECO:0000256" key="2">
    <source>
        <dbReference type="ARBA" id="ARBA00022448"/>
    </source>
</evidence>
<keyword evidence="3 8" id="KW-0812">Transmembrane</keyword>
<protein>
    <submittedName>
        <fullName evidence="10">von Willebrand factor type A domain protein</fullName>
    </submittedName>
</protein>
<dbReference type="EMBL" id="KZ345015">
    <property type="protein sequence ID" value="PIO77024.1"/>
    <property type="molecule type" value="Genomic_DNA"/>
</dbReference>
<dbReference type="SUPFAM" id="SSF161070">
    <property type="entry name" value="SNF-like"/>
    <property type="match status" value="1"/>
</dbReference>
<evidence type="ECO:0000256" key="6">
    <source>
        <dbReference type="ARBA" id="ARBA00023136"/>
    </source>
</evidence>
<evidence type="ECO:0000256" key="8">
    <source>
        <dbReference type="SAM" id="Phobius"/>
    </source>
</evidence>
<comment type="subcellular location">
    <subcellularLocation>
        <location evidence="1">Membrane</location>
        <topology evidence="1">Multi-pass membrane protein</topology>
    </subcellularLocation>
</comment>
<dbReference type="PROSITE" id="PS50234">
    <property type="entry name" value="VWFA"/>
    <property type="match status" value="5"/>
</dbReference>
<dbReference type="InterPro" id="IPR002035">
    <property type="entry name" value="VWF_A"/>
</dbReference>
<reference evidence="10 11" key="1">
    <citation type="submission" date="2015-09" db="EMBL/GenBank/DDBJ databases">
        <title>Draft genome of the parasitic nematode Teladorsagia circumcincta isolate WARC Sus (inbred).</title>
        <authorList>
            <person name="Mitreva M."/>
        </authorList>
    </citation>
    <scope>NUCLEOTIDE SEQUENCE [LARGE SCALE GENOMIC DNA]</scope>
    <source>
        <strain evidence="10 11">S</strain>
    </source>
</reference>
<feature type="compositionally biased region" description="Polar residues" evidence="7">
    <location>
        <begin position="786"/>
        <end position="798"/>
    </location>
</feature>
<evidence type="ECO:0000313" key="11">
    <source>
        <dbReference type="Proteomes" id="UP000230423"/>
    </source>
</evidence>
<dbReference type="CDD" id="cd01450">
    <property type="entry name" value="vWFA_subfamily_ECM"/>
    <property type="match status" value="1"/>
</dbReference>
<evidence type="ECO:0000313" key="10">
    <source>
        <dbReference type="EMBL" id="PIO77024.1"/>
    </source>
</evidence>
<dbReference type="SUPFAM" id="SSF53300">
    <property type="entry name" value="vWA-like"/>
    <property type="match status" value="6"/>
</dbReference>
<dbReference type="Pfam" id="PF00092">
    <property type="entry name" value="VWA"/>
    <property type="match status" value="5"/>
</dbReference>
<proteinExistence type="predicted"/>
<evidence type="ECO:0000256" key="3">
    <source>
        <dbReference type="ARBA" id="ARBA00022692"/>
    </source>
</evidence>
<feature type="transmembrane region" description="Helical" evidence="8">
    <location>
        <begin position="12"/>
        <end position="33"/>
    </location>
</feature>
<feature type="domain" description="VWFA" evidence="9">
    <location>
        <begin position="1657"/>
        <end position="1830"/>
    </location>
</feature>
<feature type="transmembrane region" description="Helical" evidence="8">
    <location>
        <begin position="119"/>
        <end position="149"/>
    </location>
</feature>
<dbReference type="PANTHER" id="PTHR24020:SF84">
    <property type="entry name" value="VWFA DOMAIN-CONTAINING PROTEIN"/>
    <property type="match status" value="1"/>
</dbReference>
<feature type="transmembrane region" description="Helical" evidence="8">
    <location>
        <begin position="45"/>
        <end position="68"/>
    </location>
</feature>
<evidence type="ECO:0000256" key="1">
    <source>
        <dbReference type="ARBA" id="ARBA00004141"/>
    </source>
</evidence>